<protein>
    <submittedName>
        <fullName evidence="1">Uncharacterized protein</fullName>
    </submittedName>
</protein>
<comment type="caution">
    <text evidence="1">The sequence shown here is derived from an EMBL/GenBank/DDBJ whole genome shotgun (WGS) entry which is preliminary data.</text>
</comment>
<gene>
    <name evidence="1" type="ORF">NDU88_005245</name>
</gene>
<reference evidence="1" key="1">
    <citation type="journal article" date="2022" name="bioRxiv">
        <title>Sequencing and chromosome-scale assembly of the giantPleurodeles waltlgenome.</title>
        <authorList>
            <person name="Brown T."/>
            <person name="Elewa A."/>
            <person name="Iarovenko S."/>
            <person name="Subramanian E."/>
            <person name="Araus A.J."/>
            <person name="Petzold A."/>
            <person name="Susuki M."/>
            <person name="Suzuki K.-i.T."/>
            <person name="Hayashi T."/>
            <person name="Toyoda A."/>
            <person name="Oliveira C."/>
            <person name="Osipova E."/>
            <person name="Leigh N.D."/>
            <person name="Simon A."/>
            <person name="Yun M.H."/>
        </authorList>
    </citation>
    <scope>NUCLEOTIDE SEQUENCE</scope>
    <source>
        <strain evidence="1">20211129_DDA</strain>
        <tissue evidence="1">Liver</tissue>
    </source>
</reference>
<name>A0AAV7WBF9_PLEWA</name>
<keyword evidence="2" id="KW-1185">Reference proteome</keyword>
<evidence type="ECO:0000313" key="2">
    <source>
        <dbReference type="Proteomes" id="UP001066276"/>
    </source>
</evidence>
<dbReference type="EMBL" id="JANPWB010000002">
    <property type="protein sequence ID" value="KAJ1209873.1"/>
    <property type="molecule type" value="Genomic_DNA"/>
</dbReference>
<proteinExistence type="predicted"/>
<evidence type="ECO:0000313" key="1">
    <source>
        <dbReference type="EMBL" id="KAJ1209873.1"/>
    </source>
</evidence>
<dbReference type="Proteomes" id="UP001066276">
    <property type="component" value="Chromosome 1_2"/>
</dbReference>
<accession>A0AAV7WBF9</accession>
<sequence length="71" mass="7523">MQARLGPSCTVAGRKAGCWDRACAGHLPGAGEMRLCPGACELPMEACVRVEAVGRSWLQCGELRLVDAPPR</sequence>
<organism evidence="1 2">
    <name type="scientific">Pleurodeles waltl</name>
    <name type="common">Iberian ribbed newt</name>
    <dbReference type="NCBI Taxonomy" id="8319"/>
    <lineage>
        <taxon>Eukaryota</taxon>
        <taxon>Metazoa</taxon>
        <taxon>Chordata</taxon>
        <taxon>Craniata</taxon>
        <taxon>Vertebrata</taxon>
        <taxon>Euteleostomi</taxon>
        <taxon>Amphibia</taxon>
        <taxon>Batrachia</taxon>
        <taxon>Caudata</taxon>
        <taxon>Salamandroidea</taxon>
        <taxon>Salamandridae</taxon>
        <taxon>Pleurodelinae</taxon>
        <taxon>Pleurodeles</taxon>
    </lineage>
</organism>
<dbReference type="AlphaFoldDB" id="A0AAV7WBF9"/>